<keyword evidence="1" id="KW-0812">Transmembrane</keyword>
<sequence length="171" mass="19578">MKKPEKGISIIEVLVYIGVFSLIMVIVTSFVFWFVRSNTKAKVMREVLDSSKRVMEIITQEIKESEYIYLPTTSATQISLKTKKYPALGEEFSYIDFYLCDSRICIKKESQDPIYLTPESVEVNNLVFTQVMSGDYLSIRINLGVNYNNVSNRPEYEASVDLTSTASSRSY</sequence>
<reference evidence="2 3" key="1">
    <citation type="journal article" date="2016" name="Nat. Commun.">
        <title>Thousands of microbial genomes shed light on interconnected biogeochemical processes in an aquifer system.</title>
        <authorList>
            <person name="Anantharaman K."/>
            <person name="Brown C.T."/>
            <person name="Hug L.A."/>
            <person name="Sharon I."/>
            <person name="Castelle C.J."/>
            <person name="Probst A.J."/>
            <person name="Thomas B.C."/>
            <person name="Singh A."/>
            <person name="Wilkins M.J."/>
            <person name="Karaoz U."/>
            <person name="Brodie E.L."/>
            <person name="Williams K.H."/>
            <person name="Hubbard S.S."/>
            <person name="Banfield J.F."/>
        </authorList>
    </citation>
    <scope>NUCLEOTIDE SEQUENCE [LARGE SCALE GENOMIC DNA]</scope>
</reference>
<gene>
    <name evidence="2" type="ORF">A2V72_01455</name>
</gene>
<dbReference type="AlphaFoldDB" id="A0A1G2DX44"/>
<protein>
    <recommendedName>
        <fullName evidence="4">Type II secretion system protein</fullName>
    </recommendedName>
</protein>
<keyword evidence="1" id="KW-0472">Membrane</keyword>
<organism evidence="2 3">
    <name type="scientific">Candidatus Nealsonbacteria bacterium RBG_13_37_56</name>
    <dbReference type="NCBI Taxonomy" id="1801661"/>
    <lineage>
        <taxon>Bacteria</taxon>
        <taxon>Candidatus Nealsoniibacteriota</taxon>
    </lineage>
</organism>
<evidence type="ECO:0000256" key="1">
    <source>
        <dbReference type="SAM" id="Phobius"/>
    </source>
</evidence>
<accession>A0A1G2DX44</accession>
<evidence type="ECO:0000313" key="3">
    <source>
        <dbReference type="Proteomes" id="UP000178893"/>
    </source>
</evidence>
<comment type="caution">
    <text evidence="2">The sequence shown here is derived from an EMBL/GenBank/DDBJ whole genome shotgun (WGS) entry which is preliminary data.</text>
</comment>
<name>A0A1G2DX44_9BACT</name>
<keyword evidence="1" id="KW-1133">Transmembrane helix</keyword>
<feature type="transmembrane region" description="Helical" evidence="1">
    <location>
        <begin position="13"/>
        <end position="35"/>
    </location>
</feature>
<evidence type="ECO:0000313" key="2">
    <source>
        <dbReference type="EMBL" id="OGZ17560.1"/>
    </source>
</evidence>
<evidence type="ECO:0008006" key="4">
    <source>
        <dbReference type="Google" id="ProtNLM"/>
    </source>
</evidence>
<dbReference type="EMBL" id="MHLW01000032">
    <property type="protein sequence ID" value="OGZ17560.1"/>
    <property type="molecule type" value="Genomic_DNA"/>
</dbReference>
<dbReference type="Proteomes" id="UP000178893">
    <property type="component" value="Unassembled WGS sequence"/>
</dbReference>
<proteinExistence type="predicted"/>